<keyword evidence="4" id="KW-0067">ATP-binding</keyword>
<keyword evidence="8" id="KW-1185">Reference proteome</keyword>
<dbReference type="GO" id="GO:0006952">
    <property type="term" value="P:defense response"/>
    <property type="evidence" value="ECO:0007669"/>
    <property type="project" value="UniProtKB-KW"/>
</dbReference>
<comment type="caution">
    <text evidence="7">The sequence shown here is derived from an EMBL/GenBank/DDBJ whole genome shotgun (WGS) entry which is preliminary data.</text>
</comment>
<dbReference type="EMBL" id="JARBHA010000007">
    <property type="protein sequence ID" value="KAJ9697500.1"/>
    <property type="molecule type" value="Genomic_DNA"/>
</dbReference>
<keyword evidence="2" id="KW-0547">Nucleotide-binding</keyword>
<dbReference type="GO" id="GO:0043531">
    <property type="term" value="F:ADP binding"/>
    <property type="evidence" value="ECO:0007669"/>
    <property type="project" value="InterPro"/>
</dbReference>
<dbReference type="InterPro" id="IPR027417">
    <property type="entry name" value="P-loop_NTPase"/>
</dbReference>
<feature type="domain" description="Disease resistance N-terminal" evidence="6">
    <location>
        <begin position="14"/>
        <end position="101"/>
    </location>
</feature>
<dbReference type="FunFam" id="3.40.50.300:FF:001091">
    <property type="entry name" value="Probable disease resistance protein At1g61300"/>
    <property type="match status" value="1"/>
</dbReference>
<evidence type="ECO:0000256" key="2">
    <source>
        <dbReference type="ARBA" id="ARBA00022741"/>
    </source>
</evidence>
<evidence type="ECO:0000259" key="6">
    <source>
        <dbReference type="Pfam" id="PF18052"/>
    </source>
</evidence>
<dbReference type="Proteomes" id="UP001168098">
    <property type="component" value="Unassembled WGS sequence"/>
</dbReference>
<evidence type="ECO:0000256" key="1">
    <source>
        <dbReference type="ARBA" id="ARBA00022737"/>
    </source>
</evidence>
<evidence type="ECO:0000256" key="4">
    <source>
        <dbReference type="ARBA" id="ARBA00022840"/>
    </source>
</evidence>
<evidence type="ECO:0000259" key="5">
    <source>
        <dbReference type="Pfam" id="PF00931"/>
    </source>
</evidence>
<evidence type="ECO:0000256" key="3">
    <source>
        <dbReference type="ARBA" id="ARBA00022821"/>
    </source>
</evidence>
<dbReference type="PANTHER" id="PTHR36766:SF51">
    <property type="entry name" value="DISEASE RESISTANCE RPP13-LIKE PROTEIN 1"/>
    <property type="match status" value="1"/>
</dbReference>
<sequence>MEVVGEVVLSSGLELLLKKLASSDLLQFARQQKVYSELKKWEDNLLIVNAVLNDAEEKQMTSLAVKTWLCDLRDLVDDAEDVLDEFATELLRRKLMAEGAETGSTSKVRGLIPTTCTSFNPCNVKFNVKMGSKIKEITNRLEGLSTKNVGLGLRKVTAELGLERVDGTTTTFQRPATTSLISEPVHGRDDDKKISVDLLLKDEAGESNFGVIPIVGIGGMGKTRLAQFIYKDDEIVKHFESRAWVCVSDESDVEKLTKKILNSVSPDEIRDGDDFNQVQLKLSNNLGGKRFLLVLDDVWNIKSYGQWNQLRSPLKSGARGSKIVITTRDTNVASLMRADNYHYFLRPLSNEDCWWGHFM</sequence>
<keyword evidence="1" id="KW-0677">Repeat</keyword>
<keyword evidence="3" id="KW-0611">Plant defense</keyword>
<accession>A0AA38ZY64</accession>
<dbReference type="Gene3D" id="1.20.5.4130">
    <property type="match status" value="1"/>
</dbReference>
<organism evidence="7 8">
    <name type="scientific">Vitis rotundifolia</name>
    <name type="common">Muscadine grape</name>
    <dbReference type="NCBI Taxonomy" id="103349"/>
    <lineage>
        <taxon>Eukaryota</taxon>
        <taxon>Viridiplantae</taxon>
        <taxon>Streptophyta</taxon>
        <taxon>Embryophyta</taxon>
        <taxon>Tracheophyta</taxon>
        <taxon>Spermatophyta</taxon>
        <taxon>Magnoliopsida</taxon>
        <taxon>eudicotyledons</taxon>
        <taxon>Gunneridae</taxon>
        <taxon>Pentapetalae</taxon>
        <taxon>rosids</taxon>
        <taxon>Vitales</taxon>
        <taxon>Vitaceae</taxon>
        <taxon>Viteae</taxon>
        <taxon>Vitis</taxon>
    </lineage>
</organism>
<dbReference type="GO" id="GO:0005524">
    <property type="term" value="F:ATP binding"/>
    <property type="evidence" value="ECO:0007669"/>
    <property type="project" value="UniProtKB-KW"/>
</dbReference>
<dbReference type="Pfam" id="PF18052">
    <property type="entry name" value="Rx_N"/>
    <property type="match status" value="1"/>
</dbReference>
<dbReference type="PRINTS" id="PR00364">
    <property type="entry name" value="DISEASERSIST"/>
</dbReference>
<dbReference type="AlphaFoldDB" id="A0AA38ZY64"/>
<proteinExistence type="predicted"/>
<name>A0AA38ZY64_VITRO</name>
<protein>
    <recommendedName>
        <fullName evidence="9">Disease resistance RPP13-like protein 1</fullName>
    </recommendedName>
</protein>
<evidence type="ECO:0000313" key="8">
    <source>
        <dbReference type="Proteomes" id="UP001168098"/>
    </source>
</evidence>
<gene>
    <name evidence="7" type="ORF">PVL29_009359</name>
</gene>
<evidence type="ECO:0000313" key="7">
    <source>
        <dbReference type="EMBL" id="KAJ9697500.1"/>
    </source>
</evidence>
<dbReference type="Gene3D" id="3.40.50.300">
    <property type="entry name" value="P-loop containing nucleotide triphosphate hydrolases"/>
    <property type="match status" value="1"/>
</dbReference>
<dbReference type="InterPro" id="IPR041118">
    <property type="entry name" value="Rx_N"/>
</dbReference>
<dbReference type="InterPro" id="IPR002182">
    <property type="entry name" value="NB-ARC"/>
</dbReference>
<reference evidence="7 8" key="1">
    <citation type="journal article" date="2023" name="BMC Biotechnol.">
        <title>Vitis rotundifolia cv Carlos genome sequencing.</title>
        <authorList>
            <person name="Huff M."/>
            <person name="Hulse-Kemp A."/>
            <person name="Scheffler B."/>
            <person name="Youngblood R."/>
            <person name="Simpson S."/>
            <person name="Babiker E."/>
            <person name="Staton M."/>
        </authorList>
    </citation>
    <scope>NUCLEOTIDE SEQUENCE [LARGE SCALE GENOMIC DNA]</scope>
    <source>
        <tissue evidence="7">Leaf</tissue>
    </source>
</reference>
<dbReference type="Pfam" id="PF00931">
    <property type="entry name" value="NB-ARC"/>
    <property type="match status" value="1"/>
</dbReference>
<feature type="domain" description="NB-ARC" evidence="5">
    <location>
        <begin position="206"/>
        <end position="354"/>
    </location>
</feature>
<evidence type="ECO:0008006" key="9">
    <source>
        <dbReference type="Google" id="ProtNLM"/>
    </source>
</evidence>
<dbReference type="SUPFAM" id="SSF52540">
    <property type="entry name" value="P-loop containing nucleoside triphosphate hydrolases"/>
    <property type="match status" value="1"/>
</dbReference>
<dbReference type="PANTHER" id="PTHR36766">
    <property type="entry name" value="PLANT BROAD-SPECTRUM MILDEW RESISTANCE PROTEIN RPW8"/>
    <property type="match status" value="1"/>
</dbReference>